<evidence type="ECO:0000256" key="9">
    <source>
        <dbReference type="RuleBase" id="RU000488"/>
    </source>
</evidence>
<reference evidence="10 11" key="1">
    <citation type="journal article" date="2018" name="Sci. Rep.">
        <title>Genomic signatures of local adaptation to the degree of environmental predictability in rotifers.</title>
        <authorList>
            <person name="Franch-Gras L."/>
            <person name="Hahn C."/>
            <person name="Garcia-Roger E.M."/>
            <person name="Carmona M.J."/>
            <person name="Serra M."/>
            <person name="Gomez A."/>
        </authorList>
    </citation>
    <scope>NUCLEOTIDE SEQUENCE [LARGE SCALE GENOMIC DNA]</scope>
    <source>
        <strain evidence="10">HYR1</strain>
    </source>
</reference>
<sequence length="196" mass="21937">MKKIQISIENMKYFLTSMGATCLTHPLDTIKVQLQTQKKLKHGFSLGGGIGSIVGSLGDLINVRMQNDSKLTLEKRGNYNNCFEALYRITKIEGFTTLYTGFHISAVRGVLVTVASMCAGFIATLITMPVDVIKTLLMDAKTGELNGILHTSREILKYDKLPYFAEYKRVLNISGPLIFEKIHIITSFYSNKKSKF</sequence>
<dbReference type="STRING" id="10195.A0A3M7S3J0"/>
<organism evidence="10 11">
    <name type="scientific">Brachionus plicatilis</name>
    <name type="common">Marine rotifer</name>
    <name type="synonym">Brachionus muelleri</name>
    <dbReference type="NCBI Taxonomy" id="10195"/>
    <lineage>
        <taxon>Eukaryota</taxon>
        <taxon>Metazoa</taxon>
        <taxon>Spiralia</taxon>
        <taxon>Gnathifera</taxon>
        <taxon>Rotifera</taxon>
        <taxon>Eurotatoria</taxon>
        <taxon>Monogononta</taxon>
        <taxon>Pseudotrocha</taxon>
        <taxon>Ploima</taxon>
        <taxon>Brachionidae</taxon>
        <taxon>Brachionus</taxon>
    </lineage>
</organism>
<accession>A0A3M7S3J0</accession>
<dbReference type="AlphaFoldDB" id="A0A3M7S3J0"/>
<evidence type="ECO:0000256" key="6">
    <source>
        <dbReference type="ARBA" id="ARBA00022989"/>
    </source>
</evidence>
<comment type="caution">
    <text evidence="10">The sequence shown here is derived from an EMBL/GenBank/DDBJ whole genome shotgun (WGS) entry which is preliminary data.</text>
</comment>
<keyword evidence="7 8" id="KW-0472">Membrane</keyword>
<gene>
    <name evidence="10" type="ORF">BpHYR1_046591</name>
</gene>
<protein>
    <submittedName>
        <fullName evidence="10">Mitochondrial dicarboxylate carrier</fullName>
    </submittedName>
</protein>
<proteinExistence type="inferred from homology"/>
<name>A0A3M7S3J0_BRAPC</name>
<dbReference type="PROSITE" id="PS50920">
    <property type="entry name" value="SOLCAR"/>
    <property type="match status" value="1"/>
</dbReference>
<dbReference type="InterPro" id="IPR050391">
    <property type="entry name" value="Mito_Metabolite_Transporter"/>
</dbReference>
<evidence type="ECO:0000256" key="8">
    <source>
        <dbReference type="PROSITE-ProRule" id="PRU00282"/>
    </source>
</evidence>
<evidence type="ECO:0000256" key="2">
    <source>
        <dbReference type="ARBA" id="ARBA00006375"/>
    </source>
</evidence>
<dbReference type="SUPFAM" id="SSF103506">
    <property type="entry name" value="Mitochondrial carrier"/>
    <property type="match status" value="1"/>
</dbReference>
<dbReference type="GO" id="GO:0016020">
    <property type="term" value="C:membrane"/>
    <property type="evidence" value="ECO:0007669"/>
    <property type="project" value="UniProtKB-SubCell"/>
</dbReference>
<dbReference type="Proteomes" id="UP000276133">
    <property type="component" value="Unassembled WGS sequence"/>
</dbReference>
<evidence type="ECO:0000256" key="5">
    <source>
        <dbReference type="ARBA" id="ARBA00022737"/>
    </source>
</evidence>
<keyword evidence="3 9" id="KW-0813">Transport</keyword>
<evidence type="ECO:0000256" key="1">
    <source>
        <dbReference type="ARBA" id="ARBA00004141"/>
    </source>
</evidence>
<dbReference type="EMBL" id="REGN01002118">
    <property type="protein sequence ID" value="RNA30168.1"/>
    <property type="molecule type" value="Genomic_DNA"/>
</dbReference>
<keyword evidence="5" id="KW-0677">Repeat</keyword>
<evidence type="ECO:0000313" key="10">
    <source>
        <dbReference type="EMBL" id="RNA30168.1"/>
    </source>
</evidence>
<dbReference type="InterPro" id="IPR018108">
    <property type="entry name" value="MCP_transmembrane"/>
</dbReference>
<evidence type="ECO:0000256" key="4">
    <source>
        <dbReference type="ARBA" id="ARBA00022692"/>
    </source>
</evidence>
<dbReference type="PANTHER" id="PTHR45618">
    <property type="entry name" value="MITOCHONDRIAL DICARBOXYLATE CARRIER-RELATED"/>
    <property type="match status" value="1"/>
</dbReference>
<evidence type="ECO:0000313" key="11">
    <source>
        <dbReference type="Proteomes" id="UP000276133"/>
    </source>
</evidence>
<keyword evidence="11" id="KW-1185">Reference proteome</keyword>
<feature type="repeat" description="Solcar" evidence="8">
    <location>
        <begin position="8"/>
        <end position="128"/>
    </location>
</feature>
<evidence type="ECO:0000256" key="3">
    <source>
        <dbReference type="ARBA" id="ARBA00022448"/>
    </source>
</evidence>
<dbReference type="InterPro" id="IPR023395">
    <property type="entry name" value="MCP_dom_sf"/>
</dbReference>
<dbReference type="Pfam" id="PF00153">
    <property type="entry name" value="Mito_carr"/>
    <property type="match status" value="2"/>
</dbReference>
<evidence type="ECO:0000256" key="7">
    <source>
        <dbReference type="ARBA" id="ARBA00023136"/>
    </source>
</evidence>
<keyword evidence="6" id="KW-1133">Transmembrane helix</keyword>
<dbReference type="OrthoDB" id="448427at2759"/>
<keyword evidence="4 8" id="KW-0812">Transmembrane</keyword>
<comment type="similarity">
    <text evidence="2 9">Belongs to the mitochondrial carrier (TC 2.A.29) family.</text>
</comment>
<comment type="subcellular location">
    <subcellularLocation>
        <location evidence="1">Membrane</location>
        <topology evidence="1">Multi-pass membrane protein</topology>
    </subcellularLocation>
</comment>
<dbReference type="Gene3D" id="1.50.40.10">
    <property type="entry name" value="Mitochondrial carrier domain"/>
    <property type="match status" value="1"/>
</dbReference>